<dbReference type="Proteomes" id="UP000277811">
    <property type="component" value="Unassembled WGS sequence"/>
</dbReference>
<gene>
    <name evidence="1" type="ORF">LUCI_4442</name>
</gene>
<reference evidence="1 2" key="1">
    <citation type="submission" date="2018-06" db="EMBL/GenBank/DDBJ databases">
        <authorList>
            <person name="Strepis N."/>
        </authorList>
    </citation>
    <scope>NUCLEOTIDE SEQUENCE [LARGE SCALE GENOMIC DNA]</scope>
    <source>
        <strain evidence="1">LUCI</strain>
    </source>
</reference>
<proteinExistence type="predicted"/>
<protein>
    <submittedName>
        <fullName evidence="1">Uncharacterized protein</fullName>
    </submittedName>
</protein>
<accession>A0A498R8X0</accession>
<dbReference type="RefSeq" id="WP_122629978.1">
    <property type="nucleotide sequence ID" value="NZ_UPPP01000106.1"/>
</dbReference>
<sequence length="201" mass="22533">MIKLDNLGGYKRGRLWINDFPGFESKIIDTIHRTFVGAKEIPRCNKSVVLEILLPRNASNYALLGATFIPLVGGTLDVKINIGVHDDAVLKDNIAFTSDEVHVGIPKEYAFAVMDSVAETLDDSEFPPGILFFDVGAHSDVGSSRMIFSRVTKILIKIIFNNILELSEDELKKLIALELKYILITVNLRTNSQYFKITYKI</sequence>
<dbReference type="OrthoDB" id="2617348at2"/>
<evidence type="ECO:0000313" key="1">
    <source>
        <dbReference type="EMBL" id="VBB09156.1"/>
    </source>
</evidence>
<dbReference type="EMBL" id="UPPP01000106">
    <property type="protein sequence ID" value="VBB09156.1"/>
    <property type="molecule type" value="Genomic_DNA"/>
</dbReference>
<name>A0A498R8X0_9FIRM</name>
<dbReference type="AlphaFoldDB" id="A0A498R8X0"/>
<evidence type="ECO:0000313" key="2">
    <source>
        <dbReference type="Proteomes" id="UP000277811"/>
    </source>
</evidence>
<keyword evidence="2" id="KW-1185">Reference proteome</keyword>
<organism evidence="1 2">
    <name type="scientific">Lucifera butyrica</name>
    <dbReference type="NCBI Taxonomy" id="1351585"/>
    <lineage>
        <taxon>Bacteria</taxon>
        <taxon>Bacillati</taxon>
        <taxon>Bacillota</taxon>
        <taxon>Negativicutes</taxon>
        <taxon>Veillonellales</taxon>
        <taxon>Veillonellaceae</taxon>
        <taxon>Lucifera</taxon>
    </lineage>
</organism>